<evidence type="ECO:0000259" key="2">
    <source>
        <dbReference type="Pfam" id="PF18417"/>
    </source>
</evidence>
<dbReference type="InterPro" id="IPR041173">
    <property type="entry name" value="LodA_C"/>
</dbReference>
<organism evidence="3 4">
    <name type="scientific">Tistrella bauzanensis</name>
    <dbReference type="NCBI Taxonomy" id="657419"/>
    <lineage>
        <taxon>Bacteria</taxon>
        <taxon>Pseudomonadati</taxon>
        <taxon>Pseudomonadota</taxon>
        <taxon>Alphaproteobacteria</taxon>
        <taxon>Geminicoccales</taxon>
        <taxon>Geminicoccaceae</taxon>
        <taxon>Tistrella</taxon>
    </lineage>
</organism>
<protein>
    <recommendedName>
        <fullName evidence="5">Catalase</fullName>
    </recommendedName>
</protein>
<dbReference type="Gene3D" id="2.40.180.10">
    <property type="entry name" value="Catalase core domain"/>
    <property type="match status" value="1"/>
</dbReference>
<dbReference type="InterPro" id="IPR033798">
    <property type="entry name" value="LodA-like"/>
</dbReference>
<evidence type="ECO:0000313" key="3">
    <source>
        <dbReference type="EMBL" id="GGB45651.1"/>
    </source>
</evidence>
<reference evidence="4" key="1">
    <citation type="journal article" date="2019" name="Int. J. Syst. Evol. Microbiol.">
        <title>The Global Catalogue of Microorganisms (GCM) 10K type strain sequencing project: providing services to taxonomists for standard genome sequencing and annotation.</title>
        <authorList>
            <consortium name="The Broad Institute Genomics Platform"/>
            <consortium name="The Broad Institute Genome Sequencing Center for Infectious Disease"/>
            <person name="Wu L."/>
            <person name="Ma J."/>
        </authorList>
    </citation>
    <scope>NUCLEOTIDE SEQUENCE [LARGE SCALE GENOMIC DNA]</scope>
    <source>
        <strain evidence="4">CGMCC 1.10188</strain>
    </source>
</reference>
<name>A0ABQ1IL97_9PROT</name>
<evidence type="ECO:0008006" key="5">
    <source>
        <dbReference type="Google" id="ProtNLM"/>
    </source>
</evidence>
<evidence type="ECO:0000313" key="4">
    <source>
        <dbReference type="Proteomes" id="UP000603352"/>
    </source>
</evidence>
<gene>
    <name evidence="3" type="ORF">GCM10011505_28620</name>
</gene>
<dbReference type="EMBL" id="BMDZ01000033">
    <property type="protein sequence ID" value="GGB45651.1"/>
    <property type="molecule type" value="Genomic_DNA"/>
</dbReference>
<dbReference type="Pfam" id="PF17990">
    <property type="entry name" value="LodA_N"/>
    <property type="match status" value="1"/>
</dbReference>
<keyword evidence="4" id="KW-1185">Reference proteome</keyword>
<feature type="domain" description="L-lysine epsilon oxidase C-terminal" evidence="2">
    <location>
        <begin position="711"/>
        <end position="869"/>
    </location>
</feature>
<dbReference type="Pfam" id="PF18417">
    <property type="entry name" value="LodA_C"/>
    <property type="match status" value="1"/>
</dbReference>
<dbReference type="InterPro" id="IPR020835">
    <property type="entry name" value="Catalase_sf"/>
</dbReference>
<sequence>MGRAAVTDHLKDAASGASIGAGATAAVDCATDPVGSLVDMFVNIVQGGRIAKGQCPALRPVFLKPHGVAAGRFRIRPDLPEDLKVGLFAGTEYPAWVRFSSDTLPTISDYKTTLGIGIKLFDTPIPKIFGAPTETTFDIILQNFDVFFVNTARDMCEFTRAGVINGDYGPYLEAHPETARMLDEMAKPVASCLGSDYWSGVPFAYGPGRFVKYKLEAAIDADPLPERPADPTYLAADLEARLRAGEASFRFMVQFRTDPALMPLDEATVRWDEALSPPVHVADLILPAQDITIRGQPAYGENLSMNIWRVTADHTPQGSIAEARRDVYAASADQRRNANGVALGEPSVPRPLVQVAPAVDSVVVRAAVHPGIGVARIGDAAEAWYIGPEVVGPVPEAPGFYRDETGAIKRQAAQFRIYGYNAAGQVVRELTAENADITWTVHPANKKAAWYQFQAALDIPDAVTMTVPRRNPDVPFADRGSLVIDPGPRSISGVSVSGGPEHAFDTGRFKDVVVPLGEIRTDAAGRLIFLGGRGVSASPSGAPVYRPEDPNSFNNANDWYDDISDGPVTAAVTIDGRPLPVDPAWVVVAPPNYAPDIISWRTLHDLLSDMYIDDGRLPMPEVISFTRDVLPVLSRLSNLQWVNKGFAAMFGKGGPLDFDDPALIDRLAQVPGADGEDPWIELRQVVFNAFRPADTPVNEQRLWPWLYGDAFGSFSKASPGNNLPLSRVREAILRRWVEGHFVDDRARAGPPPATIAQVPLADQPAMLDKAALHYCLADAFHPGCEMTWPMRHGTMYMSLYRLRHRPAGAVEPDYGKTLDQQIALAPGGPVYDQGPGDISRWMALPWQGDTAFCRSGYDIAYDPYLPSFWPARVPNQVLTEEVYDLVTNPDMPRDQRVAAFQTRAGWLRALTGSVAEVMDEMIAHFGAMGIVEARPGVDGDPDLPAVMYVETLAGGRLKQAAEQVARLRLAAGPRNLSRAERAGWASEEQLAAFRSIRVRHTDD</sequence>
<dbReference type="InterPro" id="IPR041168">
    <property type="entry name" value="LodA_N"/>
</dbReference>
<dbReference type="Proteomes" id="UP000603352">
    <property type="component" value="Unassembled WGS sequence"/>
</dbReference>
<feature type="domain" description="L-Lysine epsilon oxidase N-terminal" evidence="1">
    <location>
        <begin position="369"/>
        <end position="588"/>
    </location>
</feature>
<evidence type="ECO:0000259" key="1">
    <source>
        <dbReference type="Pfam" id="PF17990"/>
    </source>
</evidence>
<dbReference type="CDD" id="cd14731">
    <property type="entry name" value="LodA_like_1"/>
    <property type="match status" value="1"/>
</dbReference>
<proteinExistence type="predicted"/>
<comment type="caution">
    <text evidence="3">The sequence shown here is derived from an EMBL/GenBank/DDBJ whole genome shotgun (WGS) entry which is preliminary data.</text>
</comment>
<dbReference type="SUPFAM" id="SSF56634">
    <property type="entry name" value="Heme-dependent catalase-like"/>
    <property type="match status" value="1"/>
</dbReference>
<accession>A0ABQ1IL97</accession>